<dbReference type="SMART" id="SM00359">
    <property type="entry name" value="PUA"/>
    <property type="match status" value="1"/>
</dbReference>
<dbReference type="EC" id="2.7.2.11" evidence="8"/>
<dbReference type="GO" id="GO:0003723">
    <property type="term" value="F:RNA binding"/>
    <property type="evidence" value="ECO:0007669"/>
    <property type="project" value="InterPro"/>
</dbReference>
<dbReference type="PANTHER" id="PTHR43654:SF1">
    <property type="entry name" value="ISOPENTENYL PHOSPHATE KINASE"/>
    <property type="match status" value="1"/>
</dbReference>
<dbReference type="SUPFAM" id="SSF88697">
    <property type="entry name" value="PUA domain-like"/>
    <property type="match status" value="1"/>
</dbReference>
<evidence type="ECO:0000256" key="5">
    <source>
        <dbReference type="ARBA" id="ARBA00022741"/>
    </source>
</evidence>
<feature type="binding site" evidence="8">
    <location>
        <position position="20"/>
    </location>
    <ligand>
        <name>ATP</name>
        <dbReference type="ChEBI" id="CHEBI:30616"/>
    </ligand>
</feature>
<accession>A0A846QL64</accession>
<sequence>MDWMAERTRVLSEAKRVVVKVGSAVLTGEDGLDLRVVNRLADQLATLHDRGLDIVLVSSGAVAAGRKVLHAEITGLPARQAASAVGQSRLMHAYDEAFARYGKVSAQILLTRDDLRSRSRFLNALNTFRTLLDWKAIPVVNENDTVAVQELKFGDNDSLGSLVVNLVQADLFVNLTSASGVYDANPDKDPEARCLECIENISCLDLDTTCDGKTSVGTGGMYSKLLAARRVAQLGVPTLIVSGRERYVLDRVFSGEPIGTWVVPEAHPISRRKFWLAYNKTPSGSVVVDPGAAKALTTQGKSLLPAGIDSVDGNFGPGALVFIKDESGDTLGVGLSNYDSADLRRITGRRSGDIADILGDCPYPEAIHRDNMLLDAAV</sequence>
<dbReference type="InterPro" id="IPR001057">
    <property type="entry name" value="Glu/AcGlu_kinase"/>
</dbReference>
<dbReference type="SUPFAM" id="SSF53633">
    <property type="entry name" value="Carbamate kinase-like"/>
    <property type="match status" value="1"/>
</dbReference>
<proteinExistence type="inferred from homology"/>
<dbReference type="CDD" id="cd04242">
    <property type="entry name" value="AAK_G5K_ProB"/>
    <property type="match status" value="1"/>
</dbReference>
<dbReference type="GO" id="GO:0055129">
    <property type="term" value="P:L-proline biosynthetic process"/>
    <property type="evidence" value="ECO:0007669"/>
    <property type="project" value="UniProtKB-UniRule"/>
</dbReference>
<dbReference type="AlphaFoldDB" id="A0A846QL64"/>
<evidence type="ECO:0000259" key="9">
    <source>
        <dbReference type="SMART" id="SM00359"/>
    </source>
</evidence>
<dbReference type="UniPathway" id="UPA00098">
    <property type="reaction ID" value="UER00359"/>
</dbReference>
<keyword evidence="7 8" id="KW-0067">ATP-binding</keyword>
<comment type="function">
    <text evidence="8">Catalyzes the transfer of a phosphate group to glutamate to form L-glutamate 5-phosphate.</text>
</comment>
<dbReference type="PROSITE" id="PS00902">
    <property type="entry name" value="GLUTAMATE_5_KINASE"/>
    <property type="match status" value="1"/>
</dbReference>
<evidence type="ECO:0000256" key="6">
    <source>
        <dbReference type="ARBA" id="ARBA00022777"/>
    </source>
</evidence>
<comment type="pathway">
    <text evidence="8">Amino-acid biosynthesis; L-proline biosynthesis; L-glutamate 5-semialdehyde from L-glutamate: step 1/2.</text>
</comment>
<gene>
    <name evidence="8" type="primary">proB</name>
    <name evidence="10" type="ORF">GGQ74_002612</name>
</gene>
<dbReference type="InterPro" id="IPR036974">
    <property type="entry name" value="PUA_sf"/>
</dbReference>
<dbReference type="GO" id="GO:0005524">
    <property type="term" value="F:ATP binding"/>
    <property type="evidence" value="ECO:0007669"/>
    <property type="project" value="UniProtKB-KW"/>
</dbReference>
<keyword evidence="5 8" id="KW-0547">Nucleotide-binding</keyword>
<dbReference type="PROSITE" id="PS50890">
    <property type="entry name" value="PUA"/>
    <property type="match status" value="1"/>
</dbReference>
<keyword evidence="3 8" id="KW-0641">Proline biosynthesis</keyword>
<feature type="binding site" evidence="8">
    <location>
        <position position="144"/>
    </location>
    <ligand>
        <name>substrate</name>
    </ligand>
</feature>
<dbReference type="InterPro" id="IPR019797">
    <property type="entry name" value="Glutamate_5-kinase_CS"/>
</dbReference>
<dbReference type="PANTHER" id="PTHR43654">
    <property type="entry name" value="GLUTAMATE 5-KINASE"/>
    <property type="match status" value="1"/>
</dbReference>
<evidence type="ECO:0000256" key="7">
    <source>
        <dbReference type="ARBA" id="ARBA00022840"/>
    </source>
</evidence>
<evidence type="ECO:0000256" key="2">
    <source>
        <dbReference type="ARBA" id="ARBA00022605"/>
    </source>
</evidence>
<reference evidence="10 11" key="1">
    <citation type="submission" date="2020-03" db="EMBL/GenBank/DDBJ databases">
        <title>Genomic Encyclopedia of Type Strains, Phase IV (KMG-IV): sequencing the most valuable type-strain genomes for metagenomic binning, comparative biology and taxonomic classification.</title>
        <authorList>
            <person name="Goeker M."/>
        </authorList>
    </citation>
    <scope>NUCLEOTIDE SEQUENCE [LARGE SCALE GENOMIC DNA]</scope>
    <source>
        <strain evidence="10 11">DSM 24233</strain>
    </source>
</reference>
<dbReference type="RefSeq" id="WP_167942014.1">
    <property type="nucleotide sequence ID" value="NZ_JAATJA010000003.1"/>
</dbReference>
<keyword evidence="4 8" id="KW-0808">Transferase</keyword>
<dbReference type="CDD" id="cd21157">
    <property type="entry name" value="PUA_G5K"/>
    <property type="match status" value="1"/>
</dbReference>
<evidence type="ECO:0000313" key="11">
    <source>
        <dbReference type="Proteomes" id="UP000580856"/>
    </source>
</evidence>
<dbReference type="GO" id="GO:0004349">
    <property type="term" value="F:glutamate 5-kinase activity"/>
    <property type="evidence" value="ECO:0007669"/>
    <property type="project" value="UniProtKB-UniRule"/>
</dbReference>
<keyword evidence="6 8" id="KW-0418">Kinase</keyword>
<feature type="domain" description="PUA" evidence="9">
    <location>
        <begin position="284"/>
        <end position="358"/>
    </location>
</feature>
<evidence type="ECO:0000256" key="3">
    <source>
        <dbReference type="ARBA" id="ARBA00022650"/>
    </source>
</evidence>
<dbReference type="InterPro" id="IPR005715">
    <property type="entry name" value="Glu_5kinase/COase_Synthase"/>
</dbReference>
<dbReference type="Pfam" id="PF00696">
    <property type="entry name" value="AA_kinase"/>
    <property type="match status" value="1"/>
</dbReference>
<dbReference type="InterPro" id="IPR011529">
    <property type="entry name" value="Glu_5kinase"/>
</dbReference>
<keyword evidence="11" id="KW-1185">Reference proteome</keyword>
<comment type="catalytic activity">
    <reaction evidence="8">
        <text>L-glutamate + ATP = L-glutamyl 5-phosphate + ADP</text>
        <dbReference type="Rhea" id="RHEA:14877"/>
        <dbReference type="ChEBI" id="CHEBI:29985"/>
        <dbReference type="ChEBI" id="CHEBI:30616"/>
        <dbReference type="ChEBI" id="CHEBI:58274"/>
        <dbReference type="ChEBI" id="CHEBI:456216"/>
        <dbReference type="EC" id="2.7.2.11"/>
    </reaction>
</comment>
<feature type="binding site" evidence="8">
    <location>
        <position position="59"/>
    </location>
    <ligand>
        <name>substrate</name>
    </ligand>
</feature>
<evidence type="ECO:0000313" key="10">
    <source>
        <dbReference type="EMBL" id="NJB68918.1"/>
    </source>
</evidence>
<dbReference type="InterPro" id="IPR041739">
    <property type="entry name" value="G5K_ProB"/>
</dbReference>
<dbReference type="FunFam" id="3.40.1160.10:FF:000018">
    <property type="entry name" value="Glutamate 5-kinase"/>
    <property type="match status" value="1"/>
</dbReference>
<dbReference type="Proteomes" id="UP000580856">
    <property type="component" value="Unassembled WGS sequence"/>
</dbReference>
<evidence type="ECO:0000256" key="8">
    <source>
        <dbReference type="HAMAP-Rule" id="MF_00456"/>
    </source>
</evidence>
<dbReference type="Pfam" id="PF01472">
    <property type="entry name" value="PUA"/>
    <property type="match status" value="1"/>
</dbReference>
<keyword evidence="2 8" id="KW-0028">Amino-acid biosynthesis</keyword>
<comment type="caution">
    <text evidence="10">The sequence shown here is derived from an EMBL/GenBank/DDBJ whole genome shotgun (WGS) entry which is preliminary data.</text>
</comment>
<name>A0A846QL64_9BACT</name>
<evidence type="ECO:0000256" key="1">
    <source>
        <dbReference type="ARBA" id="ARBA00022490"/>
    </source>
</evidence>
<dbReference type="GO" id="GO:0005829">
    <property type="term" value="C:cytosol"/>
    <property type="evidence" value="ECO:0007669"/>
    <property type="project" value="TreeGrafter"/>
</dbReference>
<dbReference type="HAMAP" id="MF_00456">
    <property type="entry name" value="ProB"/>
    <property type="match status" value="1"/>
</dbReference>
<dbReference type="InterPro" id="IPR001048">
    <property type="entry name" value="Asp/Glu/Uridylate_kinase"/>
</dbReference>
<dbReference type="Gene3D" id="3.40.1160.10">
    <property type="entry name" value="Acetylglutamate kinase-like"/>
    <property type="match status" value="2"/>
</dbReference>
<dbReference type="InterPro" id="IPR002478">
    <property type="entry name" value="PUA"/>
</dbReference>
<comment type="similarity">
    <text evidence="8">Belongs to the glutamate 5-kinase family.</text>
</comment>
<keyword evidence="1 8" id="KW-0963">Cytoplasm</keyword>
<feature type="binding site" evidence="8">
    <location>
        <begin position="218"/>
        <end position="224"/>
    </location>
    <ligand>
        <name>ATP</name>
        <dbReference type="ChEBI" id="CHEBI:30616"/>
    </ligand>
</feature>
<dbReference type="Gene3D" id="2.30.130.10">
    <property type="entry name" value="PUA domain"/>
    <property type="match status" value="1"/>
</dbReference>
<organism evidence="10 11">
    <name type="scientific">Desulfobaculum xiamenense</name>
    <dbReference type="NCBI Taxonomy" id="995050"/>
    <lineage>
        <taxon>Bacteria</taxon>
        <taxon>Pseudomonadati</taxon>
        <taxon>Thermodesulfobacteriota</taxon>
        <taxon>Desulfovibrionia</taxon>
        <taxon>Desulfovibrionales</taxon>
        <taxon>Desulfovibrionaceae</taxon>
        <taxon>Desulfobaculum</taxon>
    </lineage>
</organism>
<dbReference type="EMBL" id="JAATJA010000003">
    <property type="protein sequence ID" value="NJB68918.1"/>
    <property type="molecule type" value="Genomic_DNA"/>
</dbReference>
<dbReference type="PIRSF" id="PIRSF000729">
    <property type="entry name" value="GK"/>
    <property type="match status" value="1"/>
</dbReference>
<dbReference type="NCBIfam" id="TIGR01027">
    <property type="entry name" value="proB"/>
    <property type="match status" value="1"/>
</dbReference>
<comment type="caution">
    <text evidence="8">Lacks conserved residue(s) required for the propagation of feature annotation.</text>
</comment>
<protein>
    <recommendedName>
        <fullName evidence="8">Glutamate 5-kinase</fullName>
        <ecNumber evidence="8">2.7.2.11</ecNumber>
    </recommendedName>
    <alternativeName>
        <fullName evidence="8">Gamma-glutamyl kinase</fullName>
        <shortName evidence="8">GK</shortName>
    </alternativeName>
</protein>
<evidence type="ECO:0000256" key="4">
    <source>
        <dbReference type="ARBA" id="ARBA00022679"/>
    </source>
</evidence>
<comment type="subcellular location">
    <subcellularLocation>
        <location evidence="8">Cytoplasm</location>
    </subcellularLocation>
</comment>
<dbReference type="PRINTS" id="PR00474">
    <property type="entry name" value="GLU5KINASE"/>
</dbReference>
<dbReference type="InterPro" id="IPR015947">
    <property type="entry name" value="PUA-like_sf"/>
</dbReference>
<feature type="binding site" evidence="8">
    <location>
        <position position="156"/>
    </location>
    <ligand>
        <name>substrate</name>
    </ligand>
</feature>
<dbReference type="InterPro" id="IPR036393">
    <property type="entry name" value="AceGlu_kinase-like_sf"/>
</dbReference>